<comment type="subcellular location">
    <subcellularLocation>
        <location evidence="1">Secreted</location>
    </subcellularLocation>
</comment>
<keyword evidence="5" id="KW-1185">Reference proteome</keyword>
<dbReference type="GO" id="GO:0005576">
    <property type="term" value="C:extracellular region"/>
    <property type="evidence" value="ECO:0007669"/>
    <property type="project" value="UniProtKB-SubCell"/>
</dbReference>
<dbReference type="InterPro" id="IPR029063">
    <property type="entry name" value="SAM-dependent_MTases_sf"/>
</dbReference>
<dbReference type="PANTHER" id="PTHR14093">
    <property type="entry name" value="HLA CLASS II GAMMA CHAIN"/>
    <property type="match status" value="1"/>
</dbReference>
<protein>
    <submittedName>
        <fullName evidence="6">Uncharacterized protein LOC109469529</fullName>
    </submittedName>
</protein>
<evidence type="ECO:0000256" key="1">
    <source>
        <dbReference type="ARBA" id="ARBA00004613"/>
    </source>
</evidence>
<evidence type="ECO:0000313" key="5">
    <source>
        <dbReference type="Proteomes" id="UP000515135"/>
    </source>
</evidence>
<evidence type="ECO:0000313" key="6">
    <source>
        <dbReference type="RefSeq" id="XP_019623622.1"/>
    </source>
</evidence>
<dbReference type="RefSeq" id="XP_019623622.1">
    <property type="nucleotide sequence ID" value="XM_019768063.1"/>
</dbReference>
<keyword evidence="2" id="KW-0964">Secreted</keyword>
<dbReference type="GeneID" id="109469529"/>
<name>A0A6P4YXU2_BRABE</name>
<proteinExistence type="predicted"/>
<evidence type="ECO:0000259" key="4">
    <source>
        <dbReference type="Pfam" id="PF05050"/>
    </source>
</evidence>
<accession>A0A6P4YXU2</accession>
<evidence type="ECO:0000256" key="3">
    <source>
        <dbReference type="ARBA" id="ARBA00023180"/>
    </source>
</evidence>
<dbReference type="Gene3D" id="3.40.50.150">
    <property type="entry name" value="Vaccinia Virus protein VP39"/>
    <property type="match status" value="1"/>
</dbReference>
<dbReference type="AlphaFoldDB" id="A0A6P4YXU2"/>
<feature type="domain" description="Methyltransferase FkbM" evidence="4">
    <location>
        <begin position="47"/>
        <end position="87"/>
    </location>
</feature>
<sequence length="385" mass="43917">MTAYAESVWYPERGLKNGQDMQWGGGSLFVSGRERMRKLKGGHRLLSYRHTVPTIDLSTWIQENTNQEDYVIFKLDVEGAEYDILKKMLMDGTFKWVDKYYGEFHLNQAVKKWGKEKKKSLMNRFTRKGISPSQSILSWSAELRHYEDFEALHPPSRVPKDTPGVPGGVYPNCSASASPNGTLPLTLAVQVGMNAKAARKLVETMAAHPAKVPLSLFVYGDFVELFPGLVRRWARNFTIGMRENQPFPPGHFMLQTYKWIRYSLVSAMERHRDAGLQPAFYLPDNLTDPIVTAAKNRGLRLVQPTARFPPTEGTLLTQENYYNYRDVERVPKAERVLREQLGETGGILSLDSDHPDSHMISVFLLDYLVQRSNFEIVSIHKCLSD</sequence>
<dbReference type="InterPro" id="IPR006342">
    <property type="entry name" value="FkbM_mtfrase"/>
</dbReference>
<dbReference type="KEGG" id="bbel:109469529"/>
<reference evidence="6" key="1">
    <citation type="submission" date="2025-08" db="UniProtKB">
        <authorList>
            <consortium name="RefSeq"/>
        </authorList>
    </citation>
    <scope>IDENTIFICATION</scope>
    <source>
        <tissue evidence="6">Gonad</tissue>
    </source>
</reference>
<gene>
    <name evidence="6" type="primary">LOC109469529</name>
</gene>
<dbReference type="Pfam" id="PF05050">
    <property type="entry name" value="Methyltransf_21"/>
    <property type="match status" value="1"/>
</dbReference>
<dbReference type="OrthoDB" id="10051722at2759"/>
<evidence type="ECO:0000256" key="2">
    <source>
        <dbReference type="ARBA" id="ARBA00022525"/>
    </source>
</evidence>
<dbReference type="PANTHER" id="PTHR14093:SF21">
    <property type="entry name" value="EXPRESSED PROTEIN"/>
    <property type="match status" value="1"/>
</dbReference>
<dbReference type="Proteomes" id="UP000515135">
    <property type="component" value="Unplaced"/>
</dbReference>
<organism evidence="5 6">
    <name type="scientific">Branchiostoma belcheri</name>
    <name type="common">Amphioxus</name>
    <dbReference type="NCBI Taxonomy" id="7741"/>
    <lineage>
        <taxon>Eukaryota</taxon>
        <taxon>Metazoa</taxon>
        <taxon>Chordata</taxon>
        <taxon>Cephalochordata</taxon>
        <taxon>Leptocardii</taxon>
        <taxon>Amphioxiformes</taxon>
        <taxon>Branchiostomatidae</taxon>
        <taxon>Branchiostoma</taxon>
    </lineage>
</organism>
<dbReference type="InterPro" id="IPR052001">
    <property type="entry name" value="MHC-II_Gamma/Thyroglobulin"/>
</dbReference>
<keyword evidence="3" id="KW-0325">Glycoprotein</keyword>